<comment type="similarity">
    <text evidence="1">Belongs to the MreC family.</text>
</comment>
<evidence type="ECO:0000313" key="8">
    <source>
        <dbReference type="Proteomes" id="UP000178315"/>
    </source>
</evidence>
<evidence type="ECO:0000256" key="1">
    <source>
        <dbReference type="ARBA" id="ARBA00009369"/>
    </source>
</evidence>
<dbReference type="Pfam" id="PF04085">
    <property type="entry name" value="MreC"/>
    <property type="match status" value="1"/>
</dbReference>
<dbReference type="GO" id="GO:0008360">
    <property type="term" value="P:regulation of cell shape"/>
    <property type="evidence" value="ECO:0007669"/>
    <property type="project" value="UniProtKB-KW"/>
</dbReference>
<evidence type="ECO:0000256" key="3">
    <source>
        <dbReference type="ARBA" id="ARBA00022960"/>
    </source>
</evidence>
<keyword evidence="5" id="KW-0175">Coiled coil</keyword>
<evidence type="ECO:0000259" key="6">
    <source>
        <dbReference type="Pfam" id="PF04085"/>
    </source>
</evidence>
<accession>A0A1G2ABD4</accession>
<dbReference type="PIRSF" id="PIRSF038471">
    <property type="entry name" value="MreC"/>
    <property type="match status" value="1"/>
</dbReference>
<dbReference type="InterPro" id="IPR007221">
    <property type="entry name" value="MreC"/>
</dbReference>
<evidence type="ECO:0000256" key="2">
    <source>
        <dbReference type="ARBA" id="ARBA00013855"/>
    </source>
</evidence>
<reference evidence="7 8" key="1">
    <citation type="journal article" date="2016" name="Nat. Commun.">
        <title>Thousands of microbial genomes shed light on interconnected biogeochemical processes in an aquifer system.</title>
        <authorList>
            <person name="Anantharaman K."/>
            <person name="Brown C.T."/>
            <person name="Hug L.A."/>
            <person name="Sharon I."/>
            <person name="Castelle C.J."/>
            <person name="Probst A.J."/>
            <person name="Thomas B.C."/>
            <person name="Singh A."/>
            <person name="Wilkins M.J."/>
            <person name="Karaoz U."/>
            <person name="Brodie E.L."/>
            <person name="Williams K.H."/>
            <person name="Hubbard S.S."/>
            <person name="Banfield J.F."/>
        </authorList>
    </citation>
    <scope>NUCLEOTIDE SEQUENCE [LARGE SCALE GENOMIC DNA]</scope>
</reference>
<dbReference type="InterPro" id="IPR042175">
    <property type="entry name" value="Cell/Rod_MreC_2"/>
</dbReference>
<dbReference type="AlphaFoldDB" id="A0A1G2ABD4"/>
<dbReference type="EMBL" id="MHJU01000005">
    <property type="protein sequence ID" value="OGY73959.1"/>
    <property type="molecule type" value="Genomic_DNA"/>
</dbReference>
<comment type="caution">
    <text evidence="7">The sequence shown here is derived from an EMBL/GenBank/DDBJ whole genome shotgun (WGS) entry which is preliminary data.</text>
</comment>
<dbReference type="InterPro" id="IPR042177">
    <property type="entry name" value="Cell/Rod_1"/>
</dbReference>
<organism evidence="7 8">
    <name type="scientific">Candidatus Jacksonbacteria bacterium RIFCSPLOWO2_02_FULL_44_20</name>
    <dbReference type="NCBI Taxonomy" id="1798460"/>
    <lineage>
        <taxon>Bacteria</taxon>
        <taxon>Candidatus Jacksoniibacteriota</taxon>
    </lineage>
</organism>
<protein>
    <recommendedName>
        <fullName evidence="2">Cell shape-determining protein MreC</fullName>
    </recommendedName>
    <alternativeName>
        <fullName evidence="4">Cell shape protein MreC</fullName>
    </alternativeName>
</protein>
<dbReference type="Gene3D" id="2.40.10.350">
    <property type="entry name" value="Rod shape-determining protein MreC, domain 2"/>
    <property type="match status" value="1"/>
</dbReference>
<evidence type="ECO:0000256" key="5">
    <source>
        <dbReference type="SAM" id="Coils"/>
    </source>
</evidence>
<dbReference type="PANTHER" id="PTHR34138:SF1">
    <property type="entry name" value="CELL SHAPE-DETERMINING PROTEIN MREC"/>
    <property type="match status" value="1"/>
</dbReference>
<dbReference type="Gene3D" id="2.40.10.340">
    <property type="entry name" value="Rod shape-determining protein MreC, domain 1"/>
    <property type="match status" value="1"/>
</dbReference>
<evidence type="ECO:0000313" key="7">
    <source>
        <dbReference type="EMBL" id="OGY73959.1"/>
    </source>
</evidence>
<dbReference type="PANTHER" id="PTHR34138">
    <property type="entry name" value="CELL SHAPE-DETERMINING PROTEIN MREC"/>
    <property type="match status" value="1"/>
</dbReference>
<dbReference type="Proteomes" id="UP000178315">
    <property type="component" value="Unassembled WGS sequence"/>
</dbReference>
<sequence>MFLTKKFAIAFFLFALVVALYHLSLLSTLDKATRAILNPLQAQAINLAQNTNTELSIALSSKRALLTQVRRLEKKTLELTSEILALQKIKQENEELRAILKFGTETRFTILPSRIIHITNKDGEQAILLDNGAKDGIVKGNAVVVLNGTIIGKVIEVSDEVARVRLTTDNKSAILATVGDGANFVAGVASGSQNTAIKLDLIPKNIPLSEGMRVYTNGLEEGIPSSLYIGSISALEESDNEIFNAAAIVPPYSIENFITASVITHS</sequence>
<dbReference type="InterPro" id="IPR055342">
    <property type="entry name" value="MreC_beta-barrel_core"/>
</dbReference>
<gene>
    <name evidence="7" type="ORF">A3H61_02125</name>
</gene>
<feature type="coiled-coil region" evidence="5">
    <location>
        <begin position="62"/>
        <end position="106"/>
    </location>
</feature>
<keyword evidence="3" id="KW-0133">Cell shape</keyword>
<dbReference type="GO" id="GO:0005886">
    <property type="term" value="C:plasma membrane"/>
    <property type="evidence" value="ECO:0007669"/>
    <property type="project" value="TreeGrafter"/>
</dbReference>
<name>A0A1G2ABD4_9BACT</name>
<feature type="domain" description="Rod shape-determining protein MreC beta-barrel core" evidence="6">
    <location>
        <begin position="116"/>
        <end position="256"/>
    </location>
</feature>
<proteinExistence type="inferred from homology"/>
<evidence type="ECO:0000256" key="4">
    <source>
        <dbReference type="ARBA" id="ARBA00032089"/>
    </source>
</evidence>